<dbReference type="GeneID" id="300941959"/>
<protein>
    <submittedName>
        <fullName evidence="3">Phosphatidic acid phosphatase</fullName>
    </submittedName>
</protein>
<comment type="caution">
    <text evidence="3">The sequence shown here is derived from an EMBL/GenBank/DDBJ whole genome shotgun (WGS) entry which is preliminary data.</text>
</comment>
<evidence type="ECO:0000313" key="4">
    <source>
        <dbReference type="Proteomes" id="UP000242258"/>
    </source>
</evidence>
<name>A0A1E7Q7C8_9GAMM</name>
<accession>A0A1E7Q7C8</accession>
<dbReference type="OrthoDB" id="7348799at2"/>
<evidence type="ECO:0000313" key="3">
    <source>
        <dbReference type="EMBL" id="OEY70056.1"/>
    </source>
</evidence>
<evidence type="ECO:0000259" key="2">
    <source>
        <dbReference type="Pfam" id="PF01569"/>
    </source>
</evidence>
<gene>
    <name evidence="3" type="ORF">BI198_11115</name>
</gene>
<dbReference type="Proteomes" id="UP000242258">
    <property type="component" value="Unassembled WGS sequence"/>
</dbReference>
<keyword evidence="4" id="KW-1185">Reference proteome</keyword>
<keyword evidence="1" id="KW-0472">Membrane</keyword>
<feature type="transmembrane region" description="Helical" evidence="1">
    <location>
        <begin position="53"/>
        <end position="77"/>
    </location>
</feature>
<dbReference type="SUPFAM" id="SSF48317">
    <property type="entry name" value="Acid phosphatase/Vanadium-dependent haloperoxidase"/>
    <property type="match status" value="1"/>
</dbReference>
<dbReference type="RefSeq" id="WP_002962876.1">
    <property type="nucleotide sequence ID" value="NZ_CBCSDO010000012.1"/>
</dbReference>
<dbReference type="InterPro" id="IPR036938">
    <property type="entry name" value="PAP2/HPO_sf"/>
</dbReference>
<dbReference type="CDD" id="cd03396">
    <property type="entry name" value="PAP2_like_6"/>
    <property type="match status" value="1"/>
</dbReference>
<dbReference type="EMBL" id="MKEK01000001">
    <property type="protein sequence ID" value="OEY70056.1"/>
    <property type="molecule type" value="Genomic_DNA"/>
</dbReference>
<feature type="domain" description="Phosphatidic acid phosphatase type 2/haloperoxidase" evidence="2">
    <location>
        <begin position="90"/>
        <end position="221"/>
    </location>
</feature>
<dbReference type="STRING" id="1628148.BI198_11115"/>
<keyword evidence="1" id="KW-1133">Transmembrane helix</keyword>
<sequence>MNLSKHLLYSMYALTLIAFLFETTNSDIWLQNLLFNASNQTWLIDKYEEPYRFIFYLLPKYSIILLALSLIAFYVIACRRKYSKHFQKRLLVVIFSLMLVPSVIGGLKATTNGACPAQLELYGGDVPYVKAFELMPESFESTKKYKCFPAGHASGGFALMSLFFLFYRPKYQCIAIAFAVSTGWIMGSYKMAIGDHFLSHTLTTMTLSWLIICLIAAVVFRTLHFPNSKPNAKNSQQEPINGY</sequence>
<organism evidence="3 4">
    <name type="scientific">Rheinheimera salexigens</name>
    <dbReference type="NCBI Taxonomy" id="1628148"/>
    <lineage>
        <taxon>Bacteria</taxon>
        <taxon>Pseudomonadati</taxon>
        <taxon>Pseudomonadota</taxon>
        <taxon>Gammaproteobacteria</taxon>
        <taxon>Chromatiales</taxon>
        <taxon>Chromatiaceae</taxon>
        <taxon>Rheinheimera</taxon>
    </lineage>
</organism>
<dbReference type="Gene3D" id="1.20.144.10">
    <property type="entry name" value="Phosphatidic acid phosphatase type 2/haloperoxidase"/>
    <property type="match status" value="1"/>
</dbReference>
<keyword evidence="1" id="KW-0812">Transmembrane</keyword>
<reference evidence="4" key="1">
    <citation type="submission" date="2016-09" db="EMBL/GenBank/DDBJ databases">
        <authorList>
            <person name="Wan X."/>
            <person name="Hou S."/>
        </authorList>
    </citation>
    <scope>NUCLEOTIDE SEQUENCE [LARGE SCALE GENOMIC DNA]</scope>
    <source>
        <strain evidence="4">KH87</strain>
    </source>
</reference>
<dbReference type="Pfam" id="PF01569">
    <property type="entry name" value="PAP2"/>
    <property type="match status" value="1"/>
</dbReference>
<feature type="transmembrane region" description="Helical" evidence="1">
    <location>
        <begin position="148"/>
        <end position="167"/>
    </location>
</feature>
<dbReference type="InterPro" id="IPR000326">
    <property type="entry name" value="PAP2/HPO"/>
</dbReference>
<feature type="transmembrane region" description="Helical" evidence="1">
    <location>
        <begin position="205"/>
        <end position="223"/>
    </location>
</feature>
<feature type="transmembrane region" description="Helical" evidence="1">
    <location>
        <begin position="174"/>
        <end position="193"/>
    </location>
</feature>
<evidence type="ECO:0000256" key="1">
    <source>
        <dbReference type="SAM" id="Phobius"/>
    </source>
</evidence>
<feature type="transmembrane region" description="Helical" evidence="1">
    <location>
        <begin position="89"/>
        <end position="107"/>
    </location>
</feature>
<proteinExistence type="predicted"/>
<dbReference type="AlphaFoldDB" id="A0A1E7Q7C8"/>